<sequence>KDPKGGCFCLARSHPLSTYTPICLACGIVLCARNLPQHICPSCSTSLLPTVQSRTQMADRVKNELDAQIAHEEREAERLRDEARARAGAFPTL</sequence>
<feature type="non-terminal residue" evidence="3">
    <location>
        <position position="93"/>
    </location>
</feature>
<keyword evidence="4" id="KW-1185">Reference proteome</keyword>
<organism evidence="3 4">
    <name type="scientific">Exidia glandulosa HHB12029</name>
    <dbReference type="NCBI Taxonomy" id="1314781"/>
    <lineage>
        <taxon>Eukaryota</taxon>
        <taxon>Fungi</taxon>
        <taxon>Dikarya</taxon>
        <taxon>Basidiomycota</taxon>
        <taxon>Agaricomycotina</taxon>
        <taxon>Agaricomycetes</taxon>
        <taxon>Auriculariales</taxon>
        <taxon>Exidiaceae</taxon>
        <taxon>Exidia</taxon>
    </lineage>
</organism>
<dbReference type="InterPro" id="IPR009349">
    <property type="entry name" value="TRIP4/RQT4_C2HC5_Znf"/>
</dbReference>
<dbReference type="STRING" id="1314781.A0A165L4Y3"/>
<reference evidence="3 4" key="1">
    <citation type="journal article" date="2016" name="Mol. Biol. Evol.">
        <title>Comparative Genomics of Early-Diverging Mushroom-Forming Fungi Provides Insights into the Origins of Lignocellulose Decay Capabilities.</title>
        <authorList>
            <person name="Nagy L.G."/>
            <person name="Riley R."/>
            <person name="Tritt A."/>
            <person name="Adam C."/>
            <person name="Daum C."/>
            <person name="Floudas D."/>
            <person name="Sun H."/>
            <person name="Yadav J.S."/>
            <person name="Pangilinan J."/>
            <person name="Larsson K.H."/>
            <person name="Matsuura K."/>
            <person name="Barry K."/>
            <person name="Labutti K."/>
            <person name="Kuo R."/>
            <person name="Ohm R.A."/>
            <person name="Bhattacharya S.S."/>
            <person name="Shirouzu T."/>
            <person name="Yoshinaga Y."/>
            <person name="Martin F.M."/>
            <person name="Grigoriev I.V."/>
            <person name="Hibbett D.S."/>
        </authorList>
    </citation>
    <scope>NUCLEOTIDE SEQUENCE [LARGE SCALE GENOMIC DNA]</scope>
    <source>
        <strain evidence="3 4">HHB12029</strain>
    </source>
</reference>
<dbReference type="EMBL" id="KV425931">
    <property type="protein sequence ID" value="KZV97354.1"/>
    <property type="molecule type" value="Genomic_DNA"/>
</dbReference>
<evidence type="ECO:0000313" key="3">
    <source>
        <dbReference type="EMBL" id="KZV97354.1"/>
    </source>
</evidence>
<dbReference type="InParanoid" id="A0A165L4Y3"/>
<dbReference type="OrthoDB" id="338816at2759"/>
<dbReference type="Proteomes" id="UP000077266">
    <property type="component" value="Unassembled WGS sequence"/>
</dbReference>
<dbReference type="Pfam" id="PF06221">
    <property type="entry name" value="zf-C2HC5"/>
    <property type="match status" value="1"/>
</dbReference>
<gene>
    <name evidence="3" type="ORF">EXIGLDRAFT_583505</name>
</gene>
<dbReference type="GO" id="GO:0180022">
    <property type="term" value="C:RQC-trigger complex"/>
    <property type="evidence" value="ECO:0007669"/>
    <property type="project" value="InterPro"/>
</dbReference>
<feature type="non-terminal residue" evidence="3">
    <location>
        <position position="1"/>
    </location>
</feature>
<feature type="domain" description="TRIP4/RQT4 C2HC5-type zinc finger" evidence="2">
    <location>
        <begin position="6"/>
        <end position="53"/>
    </location>
</feature>
<dbReference type="AlphaFoldDB" id="A0A165L4Y3"/>
<accession>A0A165L4Y3</accession>
<feature type="region of interest" description="Disordered" evidence="1">
    <location>
        <begin position="72"/>
        <end position="93"/>
    </location>
</feature>
<dbReference type="GO" id="GO:0072344">
    <property type="term" value="P:rescue of stalled ribosome"/>
    <property type="evidence" value="ECO:0007669"/>
    <property type="project" value="InterPro"/>
</dbReference>
<evidence type="ECO:0000256" key="1">
    <source>
        <dbReference type="SAM" id="MobiDB-lite"/>
    </source>
</evidence>
<protein>
    <recommendedName>
        <fullName evidence="2">TRIP4/RQT4 C2HC5-type zinc finger domain-containing protein</fullName>
    </recommendedName>
</protein>
<feature type="compositionally biased region" description="Basic and acidic residues" evidence="1">
    <location>
        <begin position="72"/>
        <end position="85"/>
    </location>
</feature>
<dbReference type="GO" id="GO:0008270">
    <property type="term" value="F:zinc ion binding"/>
    <property type="evidence" value="ECO:0007669"/>
    <property type="project" value="InterPro"/>
</dbReference>
<evidence type="ECO:0000313" key="4">
    <source>
        <dbReference type="Proteomes" id="UP000077266"/>
    </source>
</evidence>
<evidence type="ECO:0000259" key="2">
    <source>
        <dbReference type="Pfam" id="PF06221"/>
    </source>
</evidence>
<proteinExistence type="predicted"/>
<name>A0A165L4Y3_EXIGL</name>
<dbReference type="GO" id="GO:0005634">
    <property type="term" value="C:nucleus"/>
    <property type="evidence" value="ECO:0007669"/>
    <property type="project" value="InterPro"/>
</dbReference>